<dbReference type="EMBL" id="CP021886">
    <property type="protein sequence ID" value="AWI33939.1"/>
    <property type="molecule type" value="Genomic_DNA"/>
</dbReference>
<dbReference type="SUPFAM" id="SSF52743">
    <property type="entry name" value="Subtilisin-like"/>
    <property type="match status" value="1"/>
</dbReference>
<evidence type="ECO:0000256" key="1">
    <source>
        <dbReference type="ARBA" id="ARBA00011073"/>
    </source>
</evidence>
<dbReference type="PROSITE" id="PS51892">
    <property type="entry name" value="SUBTILASE"/>
    <property type="match status" value="1"/>
</dbReference>
<dbReference type="InterPro" id="IPR000209">
    <property type="entry name" value="Peptidase_S8/S53_dom"/>
</dbReference>
<evidence type="ECO:0000313" key="9">
    <source>
        <dbReference type="Proteomes" id="UP000244890"/>
    </source>
</evidence>
<dbReference type="InterPro" id="IPR034061">
    <property type="entry name" value="Peptidases_S8_Autotransporter"/>
</dbReference>
<dbReference type="InterPro" id="IPR050131">
    <property type="entry name" value="Peptidase_S8_subtilisin-like"/>
</dbReference>
<evidence type="ECO:0000259" key="7">
    <source>
        <dbReference type="Pfam" id="PF00082"/>
    </source>
</evidence>
<comment type="similarity">
    <text evidence="1 6">Belongs to the peptidase S8 family.</text>
</comment>
<organism evidence="8 9">
    <name type="scientific">Helicobacter apodemus</name>
    <dbReference type="NCBI Taxonomy" id="135569"/>
    <lineage>
        <taxon>Bacteria</taxon>
        <taxon>Pseudomonadati</taxon>
        <taxon>Campylobacterota</taxon>
        <taxon>Epsilonproteobacteria</taxon>
        <taxon>Campylobacterales</taxon>
        <taxon>Helicobacteraceae</taxon>
        <taxon>Helicobacter</taxon>
    </lineage>
</organism>
<dbReference type="PRINTS" id="PR00723">
    <property type="entry name" value="SUBTILISIN"/>
</dbReference>
<dbReference type="Proteomes" id="UP000244890">
    <property type="component" value="Chromosome"/>
</dbReference>
<evidence type="ECO:0000256" key="4">
    <source>
        <dbReference type="ARBA" id="ARBA00022801"/>
    </source>
</evidence>
<protein>
    <recommendedName>
        <fullName evidence="7">Peptidase S8/S53 domain-containing protein</fullName>
    </recommendedName>
</protein>
<dbReference type="KEGG" id="had:CDV25_03540"/>
<feature type="active site" description="Charge relay system" evidence="6">
    <location>
        <position position="75"/>
    </location>
</feature>
<keyword evidence="5 6" id="KW-0720">Serine protease</keyword>
<evidence type="ECO:0000256" key="2">
    <source>
        <dbReference type="ARBA" id="ARBA00022670"/>
    </source>
</evidence>
<dbReference type="GO" id="GO:0006508">
    <property type="term" value="P:proteolysis"/>
    <property type="evidence" value="ECO:0007669"/>
    <property type="project" value="UniProtKB-KW"/>
</dbReference>
<keyword evidence="4 6" id="KW-0378">Hydrolase</keyword>
<evidence type="ECO:0000256" key="6">
    <source>
        <dbReference type="PROSITE-ProRule" id="PRU01240"/>
    </source>
</evidence>
<proteinExistence type="inferred from homology"/>
<dbReference type="PANTHER" id="PTHR43806">
    <property type="entry name" value="PEPTIDASE S8"/>
    <property type="match status" value="1"/>
</dbReference>
<dbReference type="OrthoDB" id="5360469at2"/>
<dbReference type="PROSITE" id="PS00138">
    <property type="entry name" value="SUBTILASE_SER"/>
    <property type="match status" value="1"/>
</dbReference>
<keyword evidence="2 6" id="KW-0645">Protease</keyword>
<reference evidence="8 9" key="1">
    <citation type="submission" date="2017-06" db="EMBL/GenBank/DDBJ databases">
        <title>Complete genome of Helicobacter apodemus.</title>
        <authorList>
            <person name="Cho S."/>
        </authorList>
    </citation>
    <scope>NUCLEOTIDE SEQUENCE [LARGE SCALE GENOMIC DNA]</scope>
    <source>
        <strain evidence="9">SNUVETPUB-15-01</strain>
    </source>
</reference>
<gene>
    <name evidence="8" type="ORF">CDV25_03540</name>
</gene>
<evidence type="ECO:0000256" key="3">
    <source>
        <dbReference type="ARBA" id="ARBA00022729"/>
    </source>
</evidence>
<dbReference type="PANTHER" id="PTHR43806:SF11">
    <property type="entry name" value="CEREVISIN-RELATED"/>
    <property type="match status" value="1"/>
</dbReference>
<name>A0A2U8FCJ4_9HELI</name>
<evidence type="ECO:0000313" key="8">
    <source>
        <dbReference type="EMBL" id="AWI33939.1"/>
    </source>
</evidence>
<dbReference type="InterPro" id="IPR022398">
    <property type="entry name" value="Peptidase_S8_His-AS"/>
</dbReference>
<dbReference type="Pfam" id="PF12951">
    <property type="entry name" value="PATR"/>
    <property type="match status" value="1"/>
</dbReference>
<dbReference type="Pfam" id="PF00082">
    <property type="entry name" value="Peptidase_S8"/>
    <property type="match status" value="1"/>
</dbReference>
<dbReference type="InterPro" id="IPR023828">
    <property type="entry name" value="Peptidase_S8_Ser-AS"/>
</dbReference>
<dbReference type="PROSITE" id="PS00137">
    <property type="entry name" value="SUBTILASE_HIS"/>
    <property type="match status" value="1"/>
</dbReference>
<dbReference type="InterPro" id="IPR036852">
    <property type="entry name" value="Peptidase_S8/S53_dom_sf"/>
</dbReference>
<accession>A0A2U8FCJ4</accession>
<feature type="domain" description="Peptidase S8/S53" evidence="7">
    <location>
        <begin position="39"/>
        <end position="313"/>
    </location>
</feature>
<dbReference type="CDD" id="cd04848">
    <property type="entry name" value="Peptidases_S8_Autotransporter_serine_protease_like"/>
    <property type="match status" value="1"/>
</dbReference>
<dbReference type="NCBIfam" id="TIGR02601">
    <property type="entry name" value="autotrns_rpt"/>
    <property type="match status" value="1"/>
</dbReference>
<sequence length="517" mass="56435">MRFLLFYGFLATSFADSFVNSQSLDLINASDAYKQGITGKGVNVGVLDTAMNKNHISLKNKIGEELIFDASSNDHGSHVGGIIAGEKLDENKPFGVAYDSMLYSGQIFGNGDIPSFTDFFTKNKVKIINNSWNTTLYPFVGLQDLIFDNAVFYEGKQPEFFLRNAYQAACAKEVTDLAQNNQTLLVFASGNEGIIASGLYSTLPSFDENLRAFINVGSLNANGVSRNGDKLIIRAKGVSDFGNGFLKSENYSLMAFGEEINSANAAHVNSYFKRSGTSMAAPMVSGAAALVAQKFPFLNGKQIADVLLSTANKDYQAPKLVVKKSDEGDTGYYTIIYIDNDLPKDNNNGNNIEQIKKDLEAEGYTHEEAEKIVENLITKKISTNYDAVIRLSRESIFGQGILDIKKALGGVATLDANRLNDKDKQTLKNNTQELYYTVDTQGNNAEFSNDITQKQWDSSLHLSNAKNLPTNMDNLNVGFIKKGTGELTFSGKNTYAGLTIIENGALRLRRSAKGGGS</sequence>
<feature type="active site" description="Charge relay system" evidence="6">
    <location>
        <position position="278"/>
    </location>
</feature>
<feature type="active site" description="Charge relay system" evidence="6">
    <location>
        <position position="48"/>
    </location>
</feature>
<dbReference type="RefSeq" id="WP_108910800.1">
    <property type="nucleotide sequence ID" value="NZ_CP021886.1"/>
</dbReference>
<dbReference type="GO" id="GO:0004252">
    <property type="term" value="F:serine-type endopeptidase activity"/>
    <property type="evidence" value="ECO:0007669"/>
    <property type="project" value="UniProtKB-UniRule"/>
</dbReference>
<dbReference type="InterPro" id="IPR013425">
    <property type="entry name" value="Autotrns_rpt"/>
</dbReference>
<evidence type="ECO:0000256" key="5">
    <source>
        <dbReference type="ARBA" id="ARBA00022825"/>
    </source>
</evidence>
<dbReference type="AlphaFoldDB" id="A0A2U8FCJ4"/>
<dbReference type="InterPro" id="IPR015500">
    <property type="entry name" value="Peptidase_S8_subtilisin-rel"/>
</dbReference>
<dbReference type="Gene3D" id="3.40.50.200">
    <property type="entry name" value="Peptidase S8/S53 domain"/>
    <property type="match status" value="1"/>
</dbReference>
<keyword evidence="3" id="KW-0732">Signal</keyword>